<evidence type="ECO:0008006" key="5">
    <source>
        <dbReference type="Google" id="ProtNLM"/>
    </source>
</evidence>
<evidence type="ECO:0000313" key="4">
    <source>
        <dbReference type="Proteomes" id="UP001149607"/>
    </source>
</evidence>
<proteinExistence type="predicted"/>
<evidence type="ECO:0000313" key="3">
    <source>
        <dbReference type="EMBL" id="WWY02202.1"/>
    </source>
</evidence>
<gene>
    <name evidence="2" type="ORF">ORY91_001569</name>
    <name evidence="3" type="ORF">V9W64_05505</name>
</gene>
<evidence type="ECO:0000256" key="1">
    <source>
        <dbReference type="SAM" id="SignalP"/>
    </source>
</evidence>
<sequence length="127" mass="14173">MKKSMFTAFSCMAGLLLLSCQSGKNGTQTAIKETGRTTQDTAETAGIKDQAEYLKEYLKKKKLSGEELMKTAKERGIPYRKEENGAVYELQGFDGKGMPLYYSTMPASPRLQIEKGTVKIQKTDKMQ</sequence>
<keyword evidence="4" id="KW-1185">Reference proteome</keyword>
<reference evidence="3" key="2">
    <citation type="submission" date="2024-02" db="EMBL/GenBank/DDBJ databases">
        <title>Neisseria leonii sp. nov.</title>
        <authorList>
            <person name="Boutroux M."/>
            <person name="Favre-Rochex S."/>
            <person name="Gorgette O."/>
            <person name="Touak G."/>
            <person name="Muhle E."/>
            <person name="Chesneau O."/>
            <person name="Clermont D."/>
            <person name="Rahi P."/>
        </authorList>
    </citation>
    <scope>NUCLEOTIDE SEQUENCE</scope>
    <source>
        <strain evidence="3">51.81</strain>
    </source>
</reference>
<dbReference type="Proteomes" id="UP001149607">
    <property type="component" value="Chromosome"/>
</dbReference>
<dbReference type="PROSITE" id="PS51257">
    <property type="entry name" value="PROKAR_LIPOPROTEIN"/>
    <property type="match status" value="1"/>
</dbReference>
<evidence type="ECO:0000313" key="2">
    <source>
        <dbReference type="EMBL" id="MDD9328151.1"/>
    </source>
</evidence>
<feature type="chain" id="PRO_5042786917" description="Lipoprotein" evidence="1">
    <location>
        <begin position="25"/>
        <end position="127"/>
    </location>
</feature>
<accession>A0A9X4IDX4</accession>
<protein>
    <recommendedName>
        <fullName evidence="5">Lipoprotein</fullName>
    </recommendedName>
</protein>
<name>A0A9X4IDX4_9NEIS</name>
<feature type="signal peptide" evidence="1">
    <location>
        <begin position="1"/>
        <end position="24"/>
    </location>
</feature>
<organism evidence="2">
    <name type="scientific">Neisseria leonii</name>
    <dbReference type="NCBI Taxonomy" id="2995413"/>
    <lineage>
        <taxon>Bacteria</taxon>
        <taxon>Pseudomonadati</taxon>
        <taxon>Pseudomonadota</taxon>
        <taxon>Betaproteobacteria</taxon>
        <taxon>Neisseriales</taxon>
        <taxon>Neisseriaceae</taxon>
        <taxon>Neisseria</taxon>
    </lineage>
</organism>
<reference evidence="2" key="1">
    <citation type="submission" date="2022-10" db="EMBL/GenBank/DDBJ databases">
        <authorList>
            <person name="Boutroux M."/>
        </authorList>
    </citation>
    <scope>NUCLEOTIDE SEQUENCE</scope>
    <source>
        <strain evidence="2">51.81</strain>
    </source>
</reference>
<dbReference type="AlphaFoldDB" id="A0A9X4IDX4"/>
<dbReference type="EMBL" id="JAPQFL010000004">
    <property type="protein sequence ID" value="MDD9328151.1"/>
    <property type="molecule type" value="Genomic_DNA"/>
</dbReference>
<dbReference type="EMBL" id="CP146598">
    <property type="protein sequence ID" value="WWY02202.1"/>
    <property type="molecule type" value="Genomic_DNA"/>
</dbReference>
<keyword evidence="1" id="KW-0732">Signal</keyword>
<dbReference type="RefSeq" id="WP_274585258.1">
    <property type="nucleotide sequence ID" value="NZ_CP145811.1"/>
</dbReference>